<dbReference type="InterPro" id="IPR000160">
    <property type="entry name" value="GGDEF_dom"/>
</dbReference>
<dbReference type="GO" id="GO:0043709">
    <property type="term" value="P:cell adhesion involved in single-species biofilm formation"/>
    <property type="evidence" value="ECO:0007669"/>
    <property type="project" value="TreeGrafter"/>
</dbReference>
<feature type="domain" description="Response regulatory" evidence="5">
    <location>
        <begin position="126"/>
        <end position="243"/>
    </location>
</feature>
<dbReference type="EC" id="2.7.7.65" evidence="1"/>
<dbReference type="InterPro" id="IPR050469">
    <property type="entry name" value="Diguanylate_Cyclase"/>
</dbReference>
<proteinExistence type="predicted"/>
<accession>A0A8J7QH58</accession>
<keyword evidence="8" id="KW-1185">Reference proteome</keyword>
<dbReference type="SUPFAM" id="SSF55073">
    <property type="entry name" value="Nucleotide cyclase"/>
    <property type="match status" value="1"/>
</dbReference>
<feature type="domain" description="GGDEF" evidence="6">
    <location>
        <begin position="286"/>
        <end position="417"/>
    </location>
</feature>
<evidence type="ECO:0000256" key="3">
    <source>
        <dbReference type="PROSITE-ProRule" id="PRU00169"/>
    </source>
</evidence>
<organism evidence="7 8">
    <name type="scientific">Acanthopleuribacter pedis</name>
    <dbReference type="NCBI Taxonomy" id="442870"/>
    <lineage>
        <taxon>Bacteria</taxon>
        <taxon>Pseudomonadati</taxon>
        <taxon>Acidobacteriota</taxon>
        <taxon>Holophagae</taxon>
        <taxon>Acanthopleuribacterales</taxon>
        <taxon>Acanthopleuribacteraceae</taxon>
        <taxon>Acanthopleuribacter</taxon>
    </lineage>
</organism>
<evidence type="ECO:0000259" key="6">
    <source>
        <dbReference type="PROSITE" id="PS50887"/>
    </source>
</evidence>
<dbReference type="InterPro" id="IPR043128">
    <property type="entry name" value="Rev_trsase/Diguanyl_cyclase"/>
</dbReference>
<dbReference type="CDD" id="cd01949">
    <property type="entry name" value="GGDEF"/>
    <property type="match status" value="1"/>
</dbReference>
<evidence type="ECO:0000313" key="7">
    <source>
        <dbReference type="EMBL" id="MBO1320291.1"/>
    </source>
</evidence>
<reference evidence="7" key="1">
    <citation type="submission" date="2021-03" db="EMBL/GenBank/DDBJ databases">
        <authorList>
            <person name="Wang G."/>
        </authorList>
    </citation>
    <scope>NUCLEOTIDE SEQUENCE</scope>
    <source>
        <strain evidence="7">KCTC 12899</strain>
    </source>
</reference>
<keyword evidence="3" id="KW-0597">Phosphoprotein</keyword>
<dbReference type="RefSeq" id="WP_207860245.1">
    <property type="nucleotide sequence ID" value="NZ_JAFREP010000016.1"/>
</dbReference>
<dbReference type="PANTHER" id="PTHR45138">
    <property type="entry name" value="REGULATORY COMPONENTS OF SENSORY TRANSDUCTION SYSTEM"/>
    <property type="match status" value="1"/>
</dbReference>
<evidence type="ECO:0000259" key="5">
    <source>
        <dbReference type="PROSITE" id="PS50110"/>
    </source>
</evidence>
<feature type="domain" description="Response regulatory" evidence="5">
    <location>
        <begin position="3"/>
        <end position="118"/>
    </location>
</feature>
<evidence type="ECO:0000256" key="4">
    <source>
        <dbReference type="SAM" id="MobiDB-lite"/>
    </source>
</evidence>
<gene>
    <name evidence="7" type="ORF">J3U88_17585</name>
</gene>
<dbReference type="AlphaFoldDB" id="A0A8J7QH58"/>
<feature type="modified residue" description="4-aspartylphosphate" evidence="3">
    <location>
        <position position="55"/>
    </location>
</feature>
<dbReference type="GO" id="GO:0005886">
    <property type="term" value="C:plasma membrane"/>
    <property type="evidence" value="ECO:0007669"/>
    <property type="project" value="TreeGrafter"/>
</dbReference>
<name>A0A8J7QH58_9BACT</name>
<dbReference type="PANTHER" id="PTHR45138:SF9">
    <property type="entry name" value="DIGUANYLATE CYCLASE DGCM-RELATED"/>
    <property type="match status" value="1"/>
</dbReference>
<dbReference type="Pfam" id="PF00990">
    <property type="entry name" value="GGDEF"/>
    <property type="match status" value="1"/>
</dbReference>
<dbReference type="SUPFAM" id="SSF52172">
    <property type="entry name" value="CheY-like"/>
    <property type="match status" value="2"/>
</dbReference>
<dbReference type="GO" id="GO:0052621">
    <property type="term" value="F:diguanylate cyclase activity"/>
    <property type="evidence" value="ECO:0007669"/>
    <property type="project" value="UniProtKB-EC"/>
</dbReference>
<evidence type="ECO:0000256" key="1">
    <source>
        <dbReference type="ARBA" id="ARBA00012528"/>
    </source>
</evidence>
<dbReference type="GO" id="GO:1902201">
    <property type="term" value="P:negative regulation of bacterial-type flagellum-dependent cell motility"/>
    <property type="evidence" value="ECO:0007669"/>
    <property type="project" value="TreeGrafter"/>
</dbReference>
<dbReference type="FunFam" id="3.30.70.270:FF:000001">
    <property type="entry name" value="Diguanylate cyclase domain protein"/>
    <property type="match status" value="1"/>
</dbReference>
<dbReference type="Pfam" id="PF00072">
    <property type="entry name" value="Response_reg"/>
    <property type="match status" value="2"/>
</dbReference>
<dbReference type="PROSITE" id="PS50887">
    <property type="entry name" value="GGDEF"/>
    <property type="match status" value="1"/>
</dbReference>
<dbReference type="PROSITE" id="PS50110">
    <property type="entry name" value="RESPONSE_REGULATORY"/>
    <property type="match status" value="2"/>
</dbReference>
<dbReference type="NCBIfam" id="TIGR00254">
    <property type="entry name" value="GGDEF"/>
    <property type="match status" value="1"/>
</dbReference>
<dbReference type="Proteomes" id="UP000664417">
    <property type="component" value="Unassembled WGS sequence"/>
</dbReference>
<dbReference type="InterPro" id="IPR029787">
    <property type="entry name" value="Nucleotide_cyclase"/>
</dbReference>
<protein>
    <recommendedName>
        <fullName evidence="1">diguanylate cyclase</fullName>
        <ecNumber evidence="1">2.7.7.65</ecNumber>
    </recommendedName>
</protein>
<dbReference type="Gene3D" id="3.40.50.2300">
    <property type="match status" value="2"/>
</dbReference>
<feature type="region of interest" description="Disordered" evidence="4">
    <location>
        <begin position="427"/>
        <end position="448"/>
    </location>
</feature>
<comment type="caution">
    <text evidence="7">The sequence shown here is derived from an EMBL/GenBank/DDBJ whole genome shotgun (WGS) entry which is preliminary data.</text>
</comment>
<dbReference type="InterPro" id="IPR011006">
    <property type="entry name" value="CheY-like_superfamily"/>
</dbReference>
<dbReference type="EMBL" id="JAFREP010000016">
    <property type="protein sequence ID" value="MBO1320291.1"/>
    <property type="molecule type" value="Genomic_DNA"/>
</dbReference>
<comment type="catalytic activity">
    <reaction evidence="2">
        <text>2 GTP = 3',3'-c-di-GMP + 2 diphosphate</text>
        <dbReference type="Rhea" id="RHEA:24898"/>
        <dbReference type="ChEBI" id="CHEBI:33019"/>
        <dbReference type="ChEBI" id="CHEBI:37565"/>
        <dbReference type="ChEBI" id="CHEBI:58805"/>
        <dbReference type="EC" id="2.7.7.65"/>
    </reaction>
</comment>
<dbReference type="SMART" id="SM00448">
    <property type="entry name" value="REC"/>
    <property type="match status" value="2"/>
</dbReference>
<evidence type="ECO:0000256" key="2">
    <source>
        <dbReference type="ARBA" id="ARBA00034247"/>
    </source>
</evidence>
<dbReference type="Gene3D" id="3.30.70.270">
    <property type="match status" value="1"/>
</dbReference>
<dbReference type="SMART" id="SM00267">
    <property type="entry name" value="GGDEF"/>
    <property type="match status" value="1"/>
</dbReference>
<dbReference type="GO" id="GO:0000160">
    <property type="term" value="P:phosphorelay signal transduction system"/>
    <property type="evidence" value="ECO:0007669"/>
    <property type="project" value="InterPro"/>
</dbReference>
<sequence>MEKILLVEDSRVIARMLAHRIVKKLGYEVEIAPSMAEAAKLLESQEGQYFAALLDLQLPDAPNGEVVPMVKAKQIPVVIFTGQDNELVRDRYIEMGVVDYLLKKNLHEVDYLVRLLIRLKRNPAIGVLVIDDSAAARRIICDHLNILQFQVFECDNAGAATGILSKNRQIRLVIVDYILPDGNGGDLCAQLRKTYARQDLVIIGISGQSEGKNSARFLKSGANDFLQKPFTSEEFQCRLIQNIEMWETTQEIQENANRDYLTSLYNRRFFYRSVQKWYANCARRHFSLTLAMIDVDFFKKVNDRYGHEAGDQVLRGIAQILEAFFRESDIIARFGGEEFCIACVNLAPNQAFTLFDKLRKKVQDTPIPSEQGNLHVSVSIGVCTFLGPDLTSMIQEADQQLYQAKGNGRNRVCMAQNNPFPEHLQAAAEASDEGDAPLPSDHFMGEGI</sequence>
<evidence type="ECO:0000313" key="8">
    <source>
        <dbReference type="Proteomes" id="UP000664417"/>
    </source>
</evidence>
<feature type="modified residue" description="4-aspartylphosphate" evidence="3">
    <location>
        <position position="176"/>
    </location>
</feature>
<dbReference type="InterPro" id="IPR001789">
    <property type="entry name" value="Sig_transdc_resp-reg_receiver"/>
</dbReference>